<dbReference type="PANTHER" id="PTHR30055:SF234">
    <property type="entry name" value="HTH-TYPE TRANSCRIPTIONAL REGULATOR BETI"/>
    <property type="match status" value="1"/>
</dbReference>
<evidence type="ECO:0000256" key="4">
    <source>
        <dbReference type="PROSITE-ProRule" id="PRU00335"/>
    </source>
</evidence>
<dbReference type="InterPro" id="IPR001647">
    <property type="entry name" value="HTH_TetR"/>
</dbReference>
<evidence type="ECO:0000259" key="5">
    <source>
        <dbReference type="PROSITE" id="PS50977"/>
    </source>
</evidence>
<dbReference type="Gene3D" id="1.10.357.10">
    <property type="entry name" value="Tetracycline Repressor, domain 2"/>
    <property type="match status" value="1"/>
</dbReference>
<keyword evidence="1" id="KW-0805">Transcription regulation</keyword>
<proteinExistence type="predicted"/>
<reference evidence="7" key="1">
    <citation type="journal article" date="2019" name="Int. J. Syst. Evol. Microbiol.">
        <title>The Global Catalogue of Microorganisms (GCM) 10K type strain sequencing project: providing services to taxonomists for standard genome sequencing and annotation.</title>
        <authorList>
            <consortium name="The Broad Institute Genomics Platform"/>
            <consortium name="The Broad Institute Genome Sequencing Center for Infectious Disease"/>
            <person name="Wu L."/>
            <person name="Ma J."/>
        </authorList>
    </citation>
    <scope>NUCLEOTIDE SEQUENCE [LARGE SCALE GENOMIC DNA]</scope>
    <source>
        <strain evidence="7">CGMCC 4.7283</strain>
    </source>
</reference>
<dbReference type="PRINTS" id="PR00455">
    <property type="entry name" value="HTHTETR"/>
</dbReference>
<keyword evidence="7" id="KW-1185">Reference proteome</keyword>
<dbReference type="SUPFAM" id="SSF46689">
    <property type="entry name" value="Homeodomain-like"/>
    <property type="match status" value="1"/>
</dbReference>
<dbReference type="PROSITE" id="PS50977">
    <property type="entry name" value="HTH_TETR_2"/>
    <property type="match status" value="1"/>
</dbReference>
<accession>A0ABV9KP94</accession>
<feature type="DNA-binding region" description="H-T-H motif" evidence="4">
    <location>
        <begin position="40"/>
        <end position="59"/>
    </location>
</feature>
<keyword evidence="3" id="KW-0804">Transcription</keyword>
<sequence length="213" mass="23915">MKPDDRTGRQPQRKRGILRHARLLDAAAAVLMRTGDATLSLAMIAEEAGVPLPSVYHFFPNRNAVLASLATRYHADLAERARTPLTPPPDRWQDIIRRRQESGVEYLNANPAALHLFMGAGVSAEVRNLDLQGNASLASVRAQEFRTYFDCSSLNDLDHWLAVSIGLMDGIWAISWTKHRRIAPEYLEESVNAVVAYLRTHLPESLPRRKLVE</sequence>
<dbReference type="Proteomes" id="UP001595973">
    <property type="component" value="Unassembled WGS sequence"/>
</dbReference>
<evidence type="ECO:0000313" key="7">
    <source>
        <dbReference type="Proteomes" id="UP001595973"/>
    </source>
</evidence>
<gene>
    <name evidence="6" type="ORF">ACFO5X_24850</name>
</gene>
<name>A0ABV9KP94_9RHOB</name>
<evidence type="ECO:0000256" key="2">
    <source>
        <dbReference type="ARBA" id="ARBA00023125"/>
    </source>
</evidence>
<dbReference type="PANTHER" id="PTHR30055">
    <property type="entry name" value="HTH-TYPE TRANSCRIPTIONAL REGULATOR RUTR"/>
    <property type="match status" value="1"/>
</dbReference>
<organism evidence="6 7">
    <name type="scientific">Seohaeicola nanhaiensis</name>
    <dbReference type="NCBI Taxonomy" id="1387282"/>
    <lineage>
        <taxon>Bacteria</taxon>
        <taxon>Pseudomonadati</taxon>
        <taxon>Pseudomonadota</taxon>
        <taxon>Alphaproteobacteria</taxon>
        <taxon>Rhodobacterales</taxon>
        <taxon>Roseobacteraceae</taxon>
        <taxon>Seohaeicola</taxon>
    </lineage>
</organism>
<dbReference type="InterPro" id="IPR009057">
    <property type="entry name" value="Homeodomain-like_sf"/>
</dbReference>
<keyword evidence="2 4" id="KW-0238">DNA-binding</keyword>
<dbReference type="EMBL" id="JBHSGI010000034">
    <property type="protein sequence ID" value="MFC4671803.1"/>
    <property type="molecule type" value="Genomic_DNA"/>
</dbReference>
<feature type="domain" description="HTH tetR-type" evidence="5">
    <location>
        <begin position="17"/>
        <end position="77"/>
    </location>
</feature>
<protein>
    <submittedName>
        <fullName evidence="6">TetR/AcrR family transcriptional regulator</fullName>
    </submittedName>
</protein>
<evidence type="ECO:0000256" key="1">
    <source>
        <dbReference type="ARBA" id="ARBA00023015"/>
    </source>
</evidence>
<dbReference type="RefSeq" id="WP_380722708.1">
    <property type="nucleotide sequence ID" value="NZ_JBHSGI010000034.1"/>
</dbReference>
<evidence type="ECO:0000256" key="3">
    <source>
        <dbReference type="ARBA" id="ARBA00023163"/>
    </source>
</evidence>
<comment type="caution">
    <text evidence="6">The sequence shown here is derived from an EMBL/GenBank/DDBJ whole genome shotgun (WGS) entry which is preliminary data.</text>
</comment>
<evidence type="ECO:0000313" key="6">
    <source>
        <dbReference type="EMBL" id="MFC4671803.1"/>
    </source>
</evidence>
<dbReference type="Pfam" id="PF00440">
    <property type="entry name" value="TetR_N"/>
    <property type="match status" value="1"/>
</dbReference>
<dbReference type="InterPro" id="IPR050109">
    <property type="entry name" value="HTH-type_TetR-like_transc_reg"/>
</dbReference>